<dbReference type="Gene3D" id="1.10.10.800">
    <property type="match status" value="1"/>
</dbReference>
<dbReference type="PANTHER" id="PTHR47751">
    <property type="entry name" value="SUPERFAMILY HYDROLASE, PUTATIVE (AFU_ORTHOLOGUE AFUA_2G16580)-RELATED"/>
    <property type="match status" value="1"/>
</dbReference>
<dbReference type="GO" id="GO:0006508">
    <property type="term" value="P:proteolysis"/>
    <property type="evidence" value="ECO:0007669"/>
    <property type="project" value="InterPro"/>
</dbReference>
<dbReference type="InterPro" id="IPR029058">
    <property type="entry name" value="AB_hydrolase_fold"/>
</dbReference>
<dbReference type="InterPro" id="IPR001375">
    <property type="entry name" value="Peptidase_S9_cat"/>
</dbReference>
<dbReference type="Pfam" id="PF00326">
    <property type="entry name" value="Peptidase_S9"/>
    <property type="match status" value="1"/>
</dbReference>
<name>A0A6M0RW25_9CYAN</name>
<protein>
    <submittedName>
        <fullName evidence="2">Alpha/beta hydrolase</fullName>
    </submittedName>
</protein>
<dbReference type="InterPro" id="IPR051411">
    <property type="entry name" value="Polyketide_trans_af380"/>
</dbReference>
<evidence type="ECO:0000259" key="1">
    <source>
        <dbReference type="Pfam" id="PF00326"/>
    </source>
</evidence>
<feature type="domain" description="Peptidase S9 prolyl oligopeptidase catalytic" evidence="1">
    <location>
        <begin position="62"/>
        <end position="177"/>
    </location>
</feature>
<dbReference type="Proteomes" id="UP000481033">
    <property type="component" value="Unassembled WGS sequence"/>
</dbReference>
<proteinExistence type="predicted"/>
<accession>A0A6M0RW25</accession>
<dbReference type="PANTHER" id="PTHR47751:SF1">
    <property type="entry name" value="SUPERFAMILY HYDROLASE, PUTATIVE (AFU_ORTHOLOGUE AFUA_2G16580)-RELATED"/>
    <property type="match status" value="1"/>
</dbReference>
<dbReference type="Gene3D" id="3.40.50.1820">
    <property type="entry name" value="alpha/beta hydrolase"/>
    <property type="match status" value="1"/>
</dbReference>
<gene>
    <name evidence="2" type="ORF">DXZ20_32665</name>
</gene>
<dbReference type="GO" id="GO:0008236">
    <property type="term" value="F:serine-type peptidase activity"/>
    <property type="evidence" value="ECO:0007669"/>
    <property type="project" value="InterPro"/>
</dbReference>
<dbReference type="AlphaFoldDB" id="A0A6M0RW25"/>
<keyword evidence="2" id="KW-0378">Hydrolase</keyword>
<comment type="caution">
    <text evidence="2">The sequence shown here is derived from an EMBL/GenBank/DDBJ whole genome shotgun (WGS) entry which is preliminary data.</text>
</comment>
<dbReference type="SUPFAM" id="SSF53474">
    <property type="entry name" value="alpha/beta-Hydrolases"/>
    <property type="match status" value="1"/>
</dbReference>
<organism evidence="2 3">
    <name type="scientific">Adonisia turfae CCMR0081</name>
    <dbReference type="NCBI Taxonomy" id="2292702"/>
    <lineage>
        <taxon>Bacteria</taxon>
        <taxon>Bacillati</taxon>
        <taxon>Cyanobacteriota</taxon>
        <taxon>Adonisia</taxon>
        <taxon>Adonisia turfae</taxon>
    </lineage>
</organism>
<keyword evidence="3" id="KW-1185">Reference proteome</keyword>
<sequence length="315" mass="35034">MSTNITAGKNTVTFKSGNYQLVGNLYAPEGFDALQKYPTIVFTPPFNQVKEQMGALYGRKLSEKGFLFLAFDHTGYGDSESDIRNYENAFIKIEDIHNAISFLRTLPYVDRDQFYGIGACAGGGYMALTAVTDKRMKAIVTVCGMLDNRSTYLATADKDMAIAMFIAANEARQQQYETGEPVYMDTLGYEGKSPDEIPEGAPREGFDYYMTKRAGAETYPNYSNRSLASIADINALTDATSWAQYLYTPYLGIYGKKALADTGPLTVAYYEKCTEPKELFEVPGASHVDLYDVEEYVDQAVDRIATFFGKYGNQP</sequence>
<reference evidence="2 3" key="1">
    <citation type="journal article" date="2020" name="Microb. Ecol.">
        <title>Ecogenomics of the Marine Benthic Filamentous Cyanobacterium Adonisia.</title>
        <authorList>
            <person name="Walter J.M."/>
            <person name="Coutinho F.H."/>
            <person name="Leomil L."/>
            <person name="Hargreaves P.I."/>
            <person name="Campeao M.E."/>
            <person name="Vieira V.V."/>
            <person name="Silva B.S."/>
            <person name="Fistarol G.O."/>
            <person name="Salomon P.S."/>
            <person name="Sawabe T."/>
            <person name="Mino S."/>
            <person name="Hosokawa M."/>
            <person name="Miyashita H."/>
            <person name="Maruyama F."/>
            <person name="van Verk M.C."/>
            <person name="Dutilh B.E."/>
            <person name="Thompson C.C."/>
            <person name="Thompson F.L."/>
        </authorList>
    </citation>
    <scope>NUCLEOTIDE SEQUENCE [LARGE SCALE GENOMIC DNA]</scope>
    <source>
        <strain evidence="2 3">CCMR0081</strain>
    </source>
</reference>
<dbReference type="EMBL" id="QXHD01000004">
    <property type="protein sequence ID" value="NEZ60316.1"/>
    <property type="molecule type" value="Genomic_DNA"/>
</dbReference>
<dbReference type="RefSeq" id="WP_163702896.1">
    <property type="nucleotide sequence ID" value="NZ_QXHD01000004.1"/>
</dbReference>
<evidence type="ECO:0000313" key="2">
    <source>
        <dbReference type="EMBL" id="NEZ60316.1"/>
    </source>
</evidence>
<evidence type="ECO:0000313" key="3">
    <source>
        <dbReference type="Proteomes" id="UP000481033"/>
    </source>
</evidence>